<keyword evidence="10 13" id="KW-0472">Membrane</keyword>
<feature type="transmembrane region" description="Helical" evidence="14">
    <location>
        <begin position="367"/>
        <end position="387"/>
    </location>
</feature>
<dbReference type="PANTHER" id="PTHR13285:SF23">
    <property type="entry name" value="TEICHOIC ACID D-ALANYLTRANSFERASE"/>
    <property type="match status" value="1"/>
</dbReference>
<dbReference type="InterPro" id="IPR028362">
    <property type="entry name" value="AlgI"/>
</dbReference>
<feature type="transmembrane region" description="Helical" evidence="14">
    <location>
        <begin position="107"/>
        <end position="131"/>
    </location>
</feature>
<protein>
    <recommendedName>
        <fullName evidence="4">Probable alginate O-acetylase AlgI</fullName>
    </recommendedName>
    <alternativeName>
        <fullName evidence="12">Alginate biosynthesis protein AlgI</fullName>
    </alternativeName>
</protein>
<evidence type="ECO:0000256" key="4">
    <source>
        <dbReference type="ARBA" id="ARBA00016084"/>
    </source>
</evidence>
<feature type="transmembrane region" description="Helical" evidence="14">
    <location>
        <begin position="285"/>
        <end position="305"/>
    </location>
</feature>
<evidence type="ECO:0000256" key="14">
    <source>
        <dbReference type="SAM" id="Phobius"/>
    </source>
</evidence>
<evidence type="ECO:0000256" key="8">
    <source>
        <dbReference type="ARBA" id="ARBA00022841"/>
    </source>
</evidence>
<keyword evidence="5 13" id="KW-1003">Cell membrane</keyword>
<keyword evidence="9 14" id="KW-1133">Transmembrane helix</keyword>
<keyword evidence="8" id="KW-0016">Alginate biosynthesis</keyword>
<evidence type="ECO:0000256" key="12">
    <source>
        <dbReference type="ARBA" id="ARBA00031030"/>
    </source>
</evidence>
<evidence type="ECO:0000256" key="11">
    <source>
        <dbReference type="ARBA" id="ARBA00023315"/>
    </source>
</evidence>
<feature type="transmembrane region" description="Helical" evidence="14">
    <location>
        <begin position="6"/>
        <end position="24"/>
    </location>
</feature>
<evidence type="ECO:0000256" key="6">
    <source>
        <dbReference type="ARBA" id="ARBA00022679"/>
    </source>
</evidence>
<accession>A0A318SUR7</accession>
<dbReference type="Proteomes" id="UP000247454">
    <property type="component" value="Unassembled WGS sequence"/>
</dbReference>
<dbReference type="GO" id="GO:0005886">
    <property type="term" value="C:plasma membrane"/>
    <property type="evidence" value="ECO:0007669"/>
    <property type="project" value="UniProtKB-SubCell"/>
</dbReference>
<evidence type="ECO:0000256" key="5">
    <source>
        <dbReference type="ARBA" id="ARBA00022475"/>
    </source>
</evidence>
<dbReference type="InterPro" id="IPR024194">
    <property type="entry name" value="Ac/AlaTfrase_AlgI/DltB"/>
</dbReference>
<keyword evidence="6 13" id="KW-0808">Transferase</keyword>
<dbReference type="PIRSF" id="PIRSF016636">
    <property type="entry name" value="AlgI_DltB"/>
    <property type="match status" value="1"/>
</dbReference>
<keyword evidence="16" id="KW-1185">Reference proteome</keyword>
<dbReference type="GO" id="GO:0016746">
    <property type="term" value="F:acyltransferase activity"/>
    <property type="evidence" value="ECO:0007669"/>
    <property type="project" value="UniProtKB-KW"/>
</dbReference>
<evidence type="ECO:0000256" key="9">
    <source>
        <dbReference type="ARBA" id="ARBA00022989"/>
    </source>
</evidence>
<evidence type="ECO:0000313" key="15">
    <source>
        <dbReference type="EMBL" id="PYE85135.1"/>
    </source>
</evidence>
<dbReference type="InterPro" id="IPR004299">
    <property type="entry name" value="MBOAT_fam"/>
</dbReference>
<feature type="transmembrane region" description="Helical" evidence="14">
    <location>
        <begin position="82"/>
        <end position="101"/>
    </location>
</feature>
<dbReference type="Pfam" id="PF03062">
    <property type="entry name" value="MBOAT"/>
    <property type="match status" value="1"/>
</dbReference>
<feature type="transmembrane region" description="Helical" evidence="14">
    <location>
        <begin position="414"/>
        <end position="433"/>
    </location>
</feature>
<organism evidence="15 16">
    <name type="scientific">Phyllobacterium leguminum</name>
    <dbReference type="NCBI Taxonomy" id="314237"/>
    <lineage>
        <taxon>Bacteria</taxon>
        <taxon>Pseudomonadati</taxon>
        <taxon>Pseudomonadota</taxon>
        <taxon>Alphaproteobacteria</taxon>
        <taxon>Hyphomicrobiales</taxon>
        <taxon>Phyllobacteriaceae</taxon>
        <taxon>Phyllobacterium</taxon>
    </lineage>
</organism>
<dbReference type="AlphaFoldDB" id="A0A318SUR7"/>
<feature type="transmembrane region" description="Helical" evidence="14">
    <location>
        <begin position="248"/>
        <end position="265"/>
    </location>
</feature>
<sequence>MLFQTYGFIFGFLPVLVVASQYLRNPNFNRIWRNYFIVVASVIFYALLSPSSLPFLLLSCSMNLFIGNLIHRAKEAETSITGILLGTGITLNVILLVTFKYSGELGWIGIPGGFLPLGASFITFIQIIYLIQMLNGSLRKLSPIEYLQIPTFLGYVTSGPVVNATELVEQYDALENNKRLNAEHLLAGMVLFAIGLFKKLVVADSLAPYATLIFDAAHQGHAISTGDAWLGSIFYMLQLYFDFSGYSDMAIGIGFLVGIRLPLNFNSPFKATTVMDYWRRWHMSLTRFITHYLYLPLAVAASRWLGSKQIESEMPRFALAVVMPTMVAFLIAGVWHGNGWTFFTYGLFWGGALSIFQVWHRYCPVRIPWMLAWALTMLTALVSLVIFRSPSLNATGSILQAAVGASDNGVATELLPSALGLIAFILVGALLVLPNSQQILSRYHISSDEVEEPPSLSKLTWSPTPAGAVFLGTTLVIALLMGGGPTQFLYYKF</sequence>
<feature type="transmembrane region" description="Helical" evidence="14">
    <location>
        <begin position="342"/>
        <end position="360"/>
    </location>
</feature>
<proteinExistence type="inferred from homology"/>
<feature type="transmembrane region" description="Helical" evidence="14">
    <location>
        <begin position="317"/>
        <end position="336"/>
    </location>
</feature>
<evidence type="ECO:0000256" key="10">
    <source>
        <dbReference type="ARBA" id="ARBA00023136"/>
    </source>
</evidence>
<comment type="caution">
    <text evidence="15">The sequence shown here is derived from an EMBL/GenBank/DDBJ whole genome shotgun (WGS) entry which is preliminary data.</text>
</comment>
<evidence type="ECO:0000313" key="16">
    <source>
        <dbReference type="Proteomes" id="UP000247454"/>
    </source>
</evidence>
<dbReference type="PIRSF" id="PIRSF500217">
    <property type="entry name" value="AlgI"/>
    <property type="match status" value="1"/>
</dbReference>
<evidence type="ECO:0000256" key="13">
    <source>
        <dbReference type="PIRNR" id="PIRNR016636"/>
    </source>
</evidence>
<keyword evidence="7 14" id="KW-0812">Transmembrane</keyword>
<dbReference type="OrthoDB" id="139172at2"/>
<dbReference type="PANTHER" id="PTHR13285">
    <property type="entry name" value="ACYLTRANSFERASE"/>
    <property type="match status" value="1"/>
</dbReference>
<dbReference type="EMBL" id="QJTF01000041">
    <property type="protein sequence ID" value="PYE85135.1"/>
    <property type="molecule type" value="Genomic_DNA"/>
</dbReference>
<dbReference type="GO" id="GO:0042121">
    <property type="term" value="P:alginic acid biosynthetic process"/>
    <property type="evidence" value="ECO:0007669"/>
    <property type="project" value="UniProtKB-KW"/>
</dbReference>
<evidence type="ECO:0000256" key="3">
    <source>
        <dbReference type="ARBA" id="ARBA00010323"/>
    </source>
</evidence>
<comment type="similarity">
    <text evidence="3 13">Belongs to the membrane-bound acyltransferase family.</text>
</comment>
<dbReference type="InterPro" id="IPR051085">
    <property type="entry name" value="MB_O-acyltransferase"/>
</dbReference>
<reference evidence="15 16" key="1">
    <citation type="submission" date="2018-06" db="EMBL/GenBank/DDBJ databases">
        <title>Genomic Encyclopedia of Type Strains, Phase III (KMG-III): the genomes of soil and plant-associated and newly described type strains.</title>
        <authorList>
            <person name="Whitman W."/>
        </authorList>
    </citation>
    <scope>NUCLEOTIDE SEQUENCE [LARGE SCALE GENOMIC DNA]</scope>
    <source>
        <strain evidence="15 16">ORS 1419</strain>
    </source>
</reference>
<name>A0A318SUR7_9HYPH</name>
<gene>
    <name evidence="15" type="ORF">C7477_1415</name>
</gene>
<feature type="transmembrane region" description="Helical" evidence="14">
    <location>
        <begin position="468"/>
        <end position="490"/>
    </location>
</feature>
<evidence type="ECO:0000256" key="7">
    <source>
        <dbReference type="ARBA" id="ARBA00022692"/>
    </source>
</evidence>
<keyword evidence="11 13" id="KW-0012">Acyltransferase</keyword>
<comment type="pathway">
    <text evidence="2">Glycan biosynthesis; alginate biosynthesis.</text>
</comment>
<evidence type="ECO:0000256" key="1">
    <source>
        <dbReference type="ARBA" id="ARBA00004651"/>
    </source>
</evidence>
<evidence type="ECO:0000256" key="2">
    <source>
        <dbReference type="ARBA" id="ARBA00005182"/>
    </source>
</evidence>
<dbReference type="RefSeq" id="WP_110754780.1">
    <property type="nucleotide sequence ID" value="NZ_QJTF01000041.1"/>
</dbReference>
<comment type="subcellular location">
    <subcellularLocation>
        <location evidence="1">Cell membrane</location>
        <topology evidence="1">Multi-pass membrane protein</topology>
    </subcellularLocation>
</comment>